<dbReference type="GO" id="GO:0003677">
    <property type="term" value="F:DNA binding"/>
    <property type="evidence" value="ECO:0007669"/>
    <property type="project" value="InterPro"/>
</dbReference>
<sequence>MKDKYKSYYQEVGERITFYRKRRGMTQQELALQINCSTEYLNQIENYDINSDFSWPLDLLFAISDALEIDVLIFLGCL</sequence>
<feature type="domain" description="HTH cro/C1-type" evidence="1">
    <location>
        <begin position="16"/>
        <end position="74"/>
    </location>
</feature>
<evidence type="ECO:0000313" key="2">
    <source>
        <dbReference type="EMBL" id="BBB89686.1"/>
    </source>
</evidence>
<accession>A0A348AF38</accession>
<name>A0A348AF38_9FIRM</name>
<dbReference type="Pfam" id="PF01381">
    <property type="entry name" value="HTH_3"/>
    <property type="match status" value="1"/>
</dbReference>
<protein>
    <submittedName>
        <fullName evidence="2">Anaerobic benzoate catabolism transcriptional regulator</fullName>
    </submittedName>
</protein>
<dbReference type="AlphaFoldDB" id="A0A348AF38"/>
<reference evidence="2 3" key="1">
    <citation type="journal article" date="2018" name="Int. J. Syst. Evol. Microbiol.">
        <title>Methylomusa anaerophila gen. nov., sp. nov., an anaerobic methanol-utilizing bacterium isolated from a microbial fuel cell.</title>
        <authorList>
            <person name="Amano N."/>
            <person name="Yamamuro A."/>
            <person name="Miyahara M."/>
            <person name="Kouzuma A."/>
            <person name="Abe T."/>
            <person name="Watanabe K."/>
        </authorList>
    </citation>
    <scope>NUCLEOTIDE SEQUENCE [LARGE SCALE GENOMIC DNA]</scope>
    <source>
        <strain evidence="2 3">MMFC1</strain>
    </source>
</reference>
<dbReference type="OrthoDB" id="1629646at2"/>
<dbReference type="KEGG" id="mana:MAMMFC1_00319"/>
<keyword evidence="3" id="KW-1185">Reference proteome</keyword>
<dbReference type="EMBL" id="AP018449">
    <property type="protein sequence ID" value="BBB89686.1"/>
    <property type="molecule type" value="Genomic_DNA"/>
</dbReference>
<dbReference type="InterPro" id="IPR010982">
    <property type="entry name" value="Lambda_DNA-bd_dom_sf"/>
</dbReference>
<dbReference type="Proteomes" id="UP000276437">
    <property type="component" value="Chromosome"/>
</dbReference>
<dbReference type="SMART" id="SM00530">
    <property type="entry name" value="HTH_XRE"/>
    <property type="match status" value="1"/>
</dbReference>
<dbReference type="InterPro" id="IPR001387">
    <property type="entry name" value="Cro/C1-type_HTH"/>
</dbReference>
<evidence type="ECO:0000313" key="3">
    <source>
        <dbReference type="Proteomes" id="UP000276437"/>
    </source>
</evidence>
<dbReference type="RefSeq" id="WP_158618599.1">
    <property type="nucleotide sequence ID" value="NZ_AP018449.1"/>
</dbReference>
<dbReference type="PROSITE" id="PS50943">
    <property type="entry name" value="HTH_CROC1"/>
    <property type="match status" value="1"/>
</dbReference>
<dbReference type="Gene3D" id="1.10.260.40">
    <property type="entry name" value="lambda repressor-like DNA-binding domains"/>
    <property type="match status" value="1"/>
</dbReference>
<dbReference type="SUPFAM" id="SSF47413">
    <property type="entry name" value="lambda repressor-like DNA-binding domains"/>
    <property type="match status" value="1"/>
</dbReference>
<gene>
    <name evidence="2" type="ORF">MAMMFC1_00319</name>
</gene>
<dbReference type="CDD" id="cd00093">
    <property type="entry name" value="HTH_XRE"/>
    <property type="match status" value="1"/>
</dbReference>
<proteinExistence type="predicted"/>
<evidence type="ECO:0000259" key="1">
    <source>
        <dbReference type="PROSITE" id="PS50943"/>
    </source>
</evidence>
<organism evidence="2 3">
    <name type="scientific">Methylomusa anaerophila</name>
    <dbReference type="NCBI Taxonomy" id="1930071"/>
    <lineage>
        <taxon>Bacteria</taxon>
        <taxon>Bacillati</taxon>
        <taxon>Bacillota</taxon>
        <taxon>Negativicutes</taxon>
        <taxon>Selenomonadales</taxon>
        <taxon>Sporomusaceae</taxon>
        <taxon>Methylomusa</taxon>
    </lineage>
</organism>